<evidence type="ECO:0000259" key="2">
    <source>
        <dbReference type="PROSITE" id="PS50011"/>
    </source>
</evidence>
<dbReference type="HOGENOM" id="CLU_000288_31_6_1"/>
<dbReference type="eggNOG" id="KOG4645">
    <property type="taxonomic scope" value="Eukaryota"/>
</dbReference>
<dbReference type="OrthoDB" id="1668230at2759"/>
<proteinExistence type="predicted"/>
<dbReference type="EMBL" id="DS995704">
    <property type="protein sequence ID" value="EEQ31548.1"/>
    <property type="molecule type" value="Genomic_DNA"/>
</dbReference>
<keyword evidence="1" id="KW-0472">Membrane</keyword>
<dbReference type="GO" id="GO:0005737">
    <property type="term" value="C:cytoplasm"/>
    <property type="evidence" value="ECO:0007669"/>
    <property type="project" value="TreeGrafter"/>
</dbReference>
<evidence type="ECO:0000313" key="4">
    <source>
        <dbReference type="Proteomes" id="UP000002035"/>
    </source>
</evidence>
<feature type="transmembrane region" description="Helical" evidence="1">
    <location>
        <begin position="261"/>
        <end position="280"/>
    </location>
</feature>
<keyword evidence="4" id="KW-1185">Reference proteome</keyword>
<dbReference type="InterPro" id="IPR011009">
    <property type="entry name" value="Kinase-like_dom_sf"/>
</dbReference>
<dbReference type="Gene3D" id="1.10.510.10">
    <property type="entry name" value="Transferase(Phosphotransferase) domain 1"/>
    <property type="match status" value="1"/>
</dbReference>
<dbReference type="SUPFAM" id="SSF56112">
    <property type="entry name" value="Protein kinase-like (PK-like)"/>
    <property type="match status" value="1"/>
</dbReference>
<dbReference type="SMART" id="SM00220">
    <property type="entry name" value="S_TKc"/>
    <property type="match status" value="1"/>
</dbReference>
<sequence>MASSPLVMPYYPGFITVGCSGIICKVGDSYIVKHPKLAPPSAQQREAYNEMQLEMIGIERQIYERLGQHDSIIQYHGPLDDSGAIKLAYAKQGDLEDYIPRNKMPSKAVRIAWIRSLMSGFHHIYSSKVLHYDIKPNNILIHEGSVKITDFGNGLIFPLDTDMEKVYTEDPHAKVDLSGIGCVVYSISAWRVFHYEYFEEDRFPRPDEVPDTEALVYREIIDKCWRNEYYSIRSLYEDFQKHEKEIIIPDLEKDGKLRMEFMLWFCAVPSLLFLSGQFLADFR</sequence>
<dbReference type="GeneID" id="9226037"/>
<evidence type="ECO:0000313" key="3">
    <source>
        <dbReference type="EMBL" id="EEQ31548.1"/>
    </source>
</evidence>
<dbReference type="PANTHER" id="PTHR24361:SF613">
    <property type="entry name" value="NUCLEAR RECEPTOR-BINDING PROTEIN-RELATED"/>
    <property type="match status" value="1"/>
</dbReference>
<dbReference type="PANTHER" id="PTHR24361">
    <property type="entry name" value="MITOGEN-ACTIVATED KINASE KINASE KINASE"/>
    <property type="match status" value="1"/>
</dbReference>
<dbReference type="RefSeq" id="XP_002846630.1">
    <property type="nucleotide sequence ID" value="XM_002846584.1"/>
</dbReference>
<dbReference type="GO" id="GO:0005524">
    <property type="term" value="F:ATP binding"/>
    <property type="evidence" value="ECO:0007669"/>
    <property type="project" value="InterPro"/>
</dbReference>
<name>C5FND4_ARTOC</name>
<dbReference type="GO" id="GO:0004674">
    <property type="term" value="F:protein serine/threonine kinase activity"/>
    <property type="evidence" value="ECO:0007669"/>
    <property type="project" value="TreeGrafter"/>
</dbReference>
<reference evidence="4" key="1">
    <citation type="journal article" date="2012" name="MBio">
        <title>Comparative genome analysis of Trichophyton rubrum and related dermatophytes reveals candidate genes involved in infection.</title>
        <authorList>
            <person name="Martinez D.A."/>
            <person name="Oliver B.G."/>
            <person name="Graeser Y."/>
            <person name="Goldberg J.M."/>
            <person name="Li W."/>
            <person name="Martinez-Rossi N.M."/>
            <person name="Monod M."/>
            <person name="Shelest E."/>
            <person name="Barton R.C."/>
            <person name="Birch E."/>
            <person name="Brakhage A.A."/>
            <person name="Chen Z."/>
            <person name="Gurr S.J."/>
            <person name="Heiman D."/>
            <person name="Heitman J."/>
            <person name="Kosti I."/>
            <person name="Rossi A."/>
            <person name="Saif S."/>
            <person name="Samalova M."/>
            <person name="Saunders C.W."/>
            <person name="Shea T."/>
            <person name="Summerbell R.C."/>
            <person name="Xu J."/>
            <person name="Young S."/>
            <person name="Zeng Q."/>
            <person name="Birren B.W."/>
            <person name="Cuomo C.A."/>
            <person name="White T.C."/>
        </authorList>
    </citation>
    <scope>NUCLEOTIDE SEQUENCE [LARGE SCALE GENOMIC DNA]</scope>
    <source>
        <strain evidence="4">ATCC MYA-4605 / CBS 113480</strain>
    </source>
</reference>
<dbReference type="STRING" id="554155.C5FND4"/>
<dbReference type="PROSITE" id="PS00108">
    <property type="entry name" value="PROTEIN_KINASE_ST"/>
    <property type="match status" value="1"/>
</dbReference>
<evidence type="ECO:0000256" key="1">
    <source>
        <dbReference type="SAM" id="Phobius"/>
    </source>
</evidence>
<dbReference type="InterPro" id="IPR008271">
    <property type="entry name" value="Ser/Thr_kinase_AS"/>
</dbReference>
<gene>
    <name evidence="3" type="ORF">MCYG_04367</name>
</gene>
<dbReference type="OMA" id="DMIINER"/>
<dbReference type="Pfam" id="PF00069">
    <property type="entry name" value="Pkinase"/>
    <property type="match status" value="1"/>
</dbReference>
<dbReference type="InterPro" id="IPR000719">
    <property type="entry name" value="Prot_kinase_dom"/>
</dbReference>
<dbReference type="AlphaFoldDB" id="C5FND4"/>
<accession>C5FND4</accession>
<organism evidence="3 4">
    <name type="scientific">Arthroderma otae (strain ATCC MYA-4605 / CBS 113480)</name>
    <name type="common">Microsporum canis</name>
    <dbReference type="NCBI Taxonomy" id="554155"/>
    <lineage>
        <taxon>Eukaryota</taxon>
        <taxon>Fungi</taxon>
        <taxon>Dikarya</taxon>
        <taxon>Ascomycota</taxon>
        <taxon>Pezizomycotina</taxon>
        <taxon>Eurotiomycetes</taxon>
        <taxon>Eurotiomycetidae</taxon>
        <taxon>Onygenales</taxon>
        <taxon>Arthrodermataceae</taxon>
        <taxon>Microsporum</taxon>
    </lineage>
</organism>
<dbReference type="PROSITE" id="PS50011">
    <property type="entry name" value="PROTEIN_KINASE_DOM"/>
    <property type="match status" value="1"/>
</dbReference>
<dbReference type="VEuPathDB" id="FungiDB:MCYG_04367"/>
<keyword evidence="1" id="KW-0812">Transmembrane</keyword>
<keyword evidence="1" id="KW-1133">Transmembrane helix</keyword>
<dbReference type="InterPro" id="IPR053235">
    <property type="entry name" value="Ser_Thr_kinase"/>
</dbReference>
<protein>
    <recommendedName>
        <fullName evidence="2">Protein kinase domain-containing protein</fullName>
    </recommendedName>
</protein>
<dbReference type="Proteomes" id="UP000002035">
    <property type="component" value="Unassembled WGS sequence"/>
</dbReference>
<feature type="domain" description="Protein kinase" evidence="2">
    <location>
        <begin position="1"/>
        <end position="271"/>
    </location>
</feature>